<protein>
    <submittedName>
        <fullName evidence="2">Uncharacterized protein</fullName>
    </submittedName>
</protein>
<proteinExistence type="predicted"/>
<feature type="region of interest" description="Disordered" evidence="1">
    <location>
        <begin position="1"/>
        <end position="132"/>
    </location>
</feature>
<sequence length="132" mass="14416">MLHKTETELPKQHAILKPQAGQASEVEANAERQPKHPHGDNHLCYGAGVEAARRRSYHQGARAMAAKTSPERDPRPAVATIANERGSALGDANHAGHAEYTQSRRHRGERKTLPTPMASRKPVKPKINKVAA</sequence>
<name>A0ABR1ZMK8_9ROSI</name>
<evidence type="ECO:0000313" key="2">
    <source>
        <dbReference type="EMBL" id="KAK8481865.1"/>
    </source>
</evidence>
<feature type="compositionally biased region" description="Basic and acidic residues" evidence="1">
    <location>
        <begin position="1"/>
        <end position="11"/>
    </location>
</feature>
<feature type="compositionally biased region" description="Basic and acidic residues" evidence="1">
    <location>
        <begin position="29"/>
        <end position="41"/>
    </location>
</feature>
<evidence type="ECO:0000256" key="1">
    <source>
        <dbReference type="SAM" id="MobiDB-lite"/>
    </source>
</evidence>
<keyword evidence="3" id="KW-1185">Reference proteome</keyword>
<reference evidence="2 3" key="1">
    <citation type="journal article" date="2024" name="G3 (Bethesda)">
        <title>Genome assembly of Hibiscus sabdariffa L. provides insights into metabolisms of medicinal natural products.</title>
        <authorList>
            <person name="Kim T."/>
        </authorList>
    </citation>
    <scope>NUCLEOTIDE SEQUENCE [LARGE SCALE GENOMIC DNA]</scope>
    <source>
        <strain evidence="2">TK-2024</strain>
        <tissue evidence="2">Old leaves</tissue>
    </source>
</reference>
<comment type="caution">
    <text evidence="2">The sequence shown here is derived from an EMBL/GenBank/DDBJ whole genome shotgun (WGS) entry which is preliminary data.</text>
</comment>
<feature type="compositionally biased region" description="Basic residues" evidence="1">
    <location>
        <begin position="121"/>
        <end position="132"/>
    </location>
</feature>
<evidence type="ECO:0000313" key="3">
    <source>
        <dbReference type="Proteomes" id="UP001396334"/>
    </source>
</evidence>
<dbReference type="EMBL" id="JBBPBN010000841">
    <property type="protein sequence ID" value="KAK8481865.1"/>
    <property type="molecule type" value="Genomic_DNA"/>
</dbReference>
<gene>
    <name evidence="2" type="ORF">V6N11_074068</name>
</gene>
<accession>A0ABR1ZMK8</accession>
<dbReference type="Proteomes" id="UP001396334">
    <property type="component" value="Unassembled WGS sequence"/>
</dbReference>
<organism evidence="2 3">
    <name type="scientific">Hibiscus sabdariffa</name>
    <name type="common">roselle</name>
    <dbReference type="NCBI Taxonomy" id="183260"/>
    <lineage>
        <taxon>Eukaryota</taxon>
        <taxon>Viridiplantae</taxon>
        <taxon>Streptophyta</taxon>
        <taxon>Embryophyta</taxon>
        <taxon>Tracheophyta</taxon>
        <taxon>Spermatophyta</taxon>
        <taxon>Magnoliopsida</taxon>
        <taxon>eudicotyledons</taxon>
        <taxon>Gunneridae</taxon>
        <taxon>Pentapetalae</taxon>
        <taxon>rosids</taxon>
        <taxon>malvids</taxon>
        <taxon>Malvales</taxon>
        <taxon>Malvaceae</taxon>
        <taxon>Malvoideae</taxon>
        <taxon>Hibiscus</taxon>
    </lineage>
</organism>